<feature type="compositionally biased region" description="Polar residues" evidence="1">
    <location>
        <begin position="51"/>
        <end position="61"/>
    </location>
</feature>
<feature type="region of interest" description="Disordered" evidence="1">
    <location>
        <begin position="1"/>
        <end position="61"/>
    </location>
</feature>
<reference evidence="3" key="1">
    <citation type="submission" date="2016-10" db="EMBL/GenBank/DDBJ databases">
        <authorList>
            <person name="Varghese N."/>
            <person name="Submissions S."/>
        </authorList>
    </citation>
    <scope>NUCLEOTIDE SEQUENCE [LARGE SCALE GENOMIC DNA]</scope>
    <source>
        <strain evidence="3">CGMCC 1.12397</strain>
    </source>
</reference>
<evidence type="ECO:0000313" key="3">
    <source>
        <dbReference type="Proteomes" id="UP000199289"/>
    </source>
</evidence>
<proteinExistence type="predicted"/>
<dbReference type="Proteomes" id="UP000199289">
    <property type="component" value="Unassembled WGS sequence"/>
</dbReference>
<organism evidence="2 3">
    <name type="scientific">Halopelagius longus</name>
    <dbReference type="NCBI Taxonomy" id="1236180"/>
    <lineage>
        <taxon>Archaea</taxon>
        <taxon>Methanobacteriati</taxon>
        <taxon>Methanobacteriota</taxon>
        <taxon>Stenosarchaea group</taxon>
        <taxon>Halobacteria</taxon>
        <taxon>Halobacteriales</taxon>
        <taxon>Haloferacaceae</taxon>
    </lineage>
</organism>
<feature type="compositionally biased region" description="Basic and acidic residues" evidence="1">
    <location>
        <begin position="22"/>
        <end position="36"/>
    </location>
</feature>
<evidence type="ECO:0000256" key="1">
    <source>
        <dbReference type="SAM" id="MobiDB-lite"/>
    </source>
</evidence>
<sequence length="61" mass="6491">MGSLGEYMPFGECMRRNSTSSRSDDATTGDGRDGRRTVGFADIRPDPATFSALSNVGTEGE</sequence>
<dbReference type="EMBL" id="FNKQ01000001">
    <property type="protein sequence ID" value="SDQ24954.1"/>
    <property type="molecule type" value="Genomic_DNA"/>
</dbReference>
<evidence type="ECO:0000313" key="2">
    <source>
        <dbReference type="EMBL" id="SDQ24954.1"/>
    </source>
</evidence>
<gene>
    <name evidence="2" type="ORF">SAMN05216278_1134</name>
</gene>
<name>A0A1H0ZC27_9EURY</name>
<accession>A0A1H0ZC27</accession>
<protein>
    <submittedName>
        <fullName evidence="2">Uncharacterized protein</fullName>
    </submittedName>
</protein>
<dbReference type="AlphaFoldDB" id="A0A1H0ZC27"/>